<reference evidence="13 14" key="1">
    <citation type="submission" date="2017-09" db="EMBL/GenBank/DDBJ databases">
        <title>WGS assembly of Aquilegia coerulea Goldsmith.</title>
        <authorList>
            <person name="Hodges S."/>
            <person name="Kramer E."/>
            <person name="Nordborg M."/>
            <person name="Tomkins J."/>
            <person name="Borevitz J."/>
            <person name="Derieg N."/>
            <person name="Yan J."/>
            <person name="Mihaltcheva S."/>
            <person name="Hayes R.D."/>
            <person name="Rokhsar D."/>
        </authorList>
    </citation>
    <scope>NUCLEOTIDE SEQUENCE [LARGE SCALE GENOMIC DNA]</scope>
    <source>
        <strain evidence="14">cv. Goldsmith</strain>
    </source>
</reference>
<dbReference type="GO" id="GO:0016020">
    <property type="term" value="C:membrane"/>
    <property type="evidence" value="ECO:0007669"/>
    <property type="project" value="UniProtKB-SubCell"/>
</dbReference>
<evidence type="ECO:0008006" key="15">
    <source>
        <dbReference type="Google" id="ProtNLM"/>
    </source>
</evidence>
<dbReference type="Pfam" id="PF00067">
    <property type="entry name" value="p450"/>
    <property type="match status" value="1"/>
</dbReference>
<dbReference type="GO" id="GO:0004497">
    <property type="term" value="F:monooxygenase activity"/>
    <property type="evidence" value="ECO:0007669"/>
    <property type="project" value="UniProtKB-KW"/>
</dbReference>
<keyword evidence="3 11" id="KW-0349">Heme</keyword>
<dbReference type="GO" id="GO:0020037">
    <property type="term" value="F:heme binding"/>
    <property type="evidence" value="ECO:0007669"/>
    <property type="project" value="InterPro"/>
</dbReference>
<comment type="similarity">
    <text evidence="2 12">Belongs to the cytochrome P450 family.</text>
</comment>
<keyword evidence="5 11" id="KW-0479">Metal-binding</keyword>
<evidence type="ECO:0000313" key="13">
    <source>
        <dbReference type="EMBL" id="PIA27689.1"/>
    </source>
</evidence>
<evidence type="ECO:0000256" key="1">
    <source>
        <dbReference type="ARBA" id="ARBA00004370"/>
    </source>
</evidence>
<dbReference type="Proteomes" id="UP000230069">
    <property type="component" value="Unassembled WGS sequence"/>
</dbReference>
<sequence length="473" mass="53705">MNGFLFIALVVSSCLLLRFSVKTFHSLWWKPKRLEKRLKKLGIKGTSYRFLFGDLKDYARLMDATSYKPLSLNHHISPRVSPFITEAVKTFGKIPLFWFATRPTLIITDPGLVKEVLSGKKLVTPAFHLRKLKAMTPAFLASCTDLIEQWKKFVAPDGSCELDVWPEIQNLTADVISRTAFGSNFEEGKRVFELQKQQMALVMEAVRSVYLPGFRFIPTTKNRRRMYLDKEIKANLRDLVQRKLSAMENGESGADDLLGMLLLNCKQSPLSTDTIDPENDGMTIEEVIEECKLFYFAGQDTTSNLLTKAREEVQQICGKNVPSLENLNHLKIVTMILYEVLRLYPAAVNQWRYIVKETEIGNISLPAGVQLLLSVLLVQRDLEVWGNDAEEFRPDRFSEGIAKAAKDQVAFFAFGWGPRSCLGQNFAMIEARMAMAMILQHFSFELSPSYIHAPHIVITLKPQHGAQIILHAL</sequence>
<evidence type="ECO:0000256" key="10">
    <source>
        <dbReference type="ARBA" id="ARBA00023136"/>
    </source>
</evidence>
<evidence type="ECO:0000313" key="14">
    <source>
        <dbReference type="Proteomes" id="UP000230069"/>
    </source>
</evidence>
<dbReference type="InterPro" id="IPR001128">
    <property type="entry name" value="Cyt_P450"/>
</dbReference>
<dbReference type="InParanoid" id="A0A2G5C8V0"/>
<comment type="cofactor">
    <cofactor evidence="11">
        <name>heme</name>
        <dbReference type="ChEBI" id="CHEBI:30413"/>
    </cofactor>
</comment>
<dbReference type="GO" id="GO:0016705">
    <property type="term" value="F:oxidoreductase activity, acting on paired donors, with incorporation or reduction of molecular oxygen"/>
    <property type="evidence" value="ECO:0007669"/>
    <property type="project" value="InterPro"/>
</dbReference>
<dbReference type="InterPro" id="IPR002401">
    <property type="entry name" value="Cyt_P450_E_grp-I"/>
</dbReference>
<keyword evidence="7 12" id="KW-0560">Oxidoreductase</keyword>
<evidence type="ECO:0000256" key="5">
    <source>
        <dbReference type="ARBA" id="ARBA00022723"/>
    </source>
</evidence>
<dbReference type="GO" id="GO:0044550">
    <property type="term" value="P:secondary metabolite biosynthetic process"/>
    <property type="evidence" value="ECO:0007669"/>
    <property type="project" value="UniProtKB-ARBA"/>
</dbReference>
<keyword evidence="10" id="KW-0472">Membrane</keyword>
<keyword evidence="14" id="KW-1185">Reference proteome</keyword>
<dbReference type="OrthoDB" id="1470350at2759"/>
<keyword evidence="4" id="KW-0812">Transmembrane</keyword>
<dbReference type="AlphaFoldDB" id="A0A2G5C8V0"/>
<dbReference type="PRINTS" id="PR00385">
    <property type="entry name" value="P450"/>
</dbReference>
<gene>
    <name evidence="13" type="ORF">AQUCO_07600096v1</name>
</gene>
<keyword evidence="9 12" id="KW-0503">Monooxygenase</keyword>
<dbReference type="PANTHER" id="PTHR24282">
    <property type="entry name" value="CYTOCHROME P450 FAMILY MEMBER"/>
    <property type="match status" value="1"/>
</dbReference>
<evidence type="ECO:0000256" key="9">
    <source>
        <dbReference type="ARBA" id="ARBA00023033"/>
    </source>
</evidence>
<evidence type="ECO:0000256" key="2">
    <source>
        <dbReference type="ARBA" id="ARBA00010617"/>
    </source>
</evidence>
<evidence type="ECO:0000256" key="11">
    <source>
        <dbReference type="PIRSR" id="PIRSR602401-1"/>
    </source>
</evidence>
<evidence type="ECO:0000256" key="7">
    <source>
        <dbReference type="ARBA" id="ARBA00023002"/>
    </source>
</evidence>
<comment type="subcellular location">
    <subcellularLocation>
        <location evidence="1">Membrane</location>
    </subcellularLocation>
</comment>
<dbReference type="PRINTS" id="PR00463">
    <property type="entry name" value="EP450I"/>
</dbReference>
<dbReference type="InterPro" id="IPR017972">
    <property type="entry name" value="Cyt_P450_CS"/>
</dbReference>
<feature type="binding site" description="axial binding residue" evidence="11">
    <location>
        <position position="421"/>
    </location>
    <ligand>
        <name>heme</name>
        <dbReference type="ChEBI" id="CHEBI:30413"/>
    </ligand>
    <ligandPart>
        <name>Fe</name>
        <dbReference type="ChEBI" id="CHEBI:18248"/>
    </ligandPart>
</feature>
<dbReference type="PANTHER" id="PTHR24282:SF148">
    <property type="entry name" value="CYTOCHROME P450 72A15-LIKE"/>
    <property type="match status" value="1"/>
</dbReference>
<dbReference type="InterPro" id="IPR050665">
    <property type="entry name" value="Cytochrome_P450_Monooxygen"/>
</dbReference>
<dbReference type="GO" id="GO:0005506">
    <property type="term" value="F:iron ion binding"/>
    <property type="evidence" value="ECO:0007669"/>
    <property type="project" value="InterPro"/>
</dbReference>
<dbReference type="PROSITE" id="PS00086">
    <property type="entry name" value="CYTOCHROME_P450"/>
    <property type="match status" value="1"/>
</dbReference>
<protein>
    <recommendedName>
        <fullName evidence="15">Cytochrome P450</fullName>
    </recommendedName>
</protein>
<keyword evidence="8 11" id="KW-0408">Iron</keyword>
<proteinExistence type="inferred from homology"/>
<evidence type="ECO:0000256" key="8">
    <source>
        <dbReference type="ARBA" id="ARBA00023004"/>
    </source>
</evidence>
<evidence type="ECO:0000256" key="6">
    <source>
        <dbReference type="ARBA" id="ARBA00022989"/>
    </source>
</evidence>
<dbReference type="STRING" id="218851.A0A2G5C8V0"/>
<evidence type="ECO:0000256" key="3">
    <source>
        <dbReference type="ARBA" id="ARBA00022617"/>
    </source>
</evidence>
<organism evidence="13 14">
    <name type="scientific">Aquilegia coerulea</name>
    <name type="common">Rocky mountain columbine</name>
    <dbReference type="NCBI Taxonomy" id="218851"/>
    <lineage>
        <taxon>Eukaryota</taxon>
        <taxon>Viridiplantae</taxon>
        <taxon>Streptophyta</taxon>
        <taxon>Embryophyta</taxon>
        <taxon>Tracheophyta</taxon>
        <taxon>Spermatophyta</taxon>
        <taxon>Magnoliopsida</taxon>
        <taxon>Ranunculales</taxon>
        <taxon>Ranunculaceae</taxon>
        <taxon>Thalictroideae</taxon>
        <taxon>Aquilegia</taxon>
    </lineage>
</organism>
<dbReference type="SUPFAM" id="SSF48264">
    <property type="entry name" value="Cytochrome P450"/>
    <property type="match status" value="1"/>
</dbReference>
<evidence type="ECO:0000256" key="12">
    <source>
        <dbReference type="RuleBase" id="RU000461"/>
    </source>
</evidence>
<name>A0A2G5C8V0_AQUCA</name>
<keyword evidence="6" id="KW-1133">Transmembrane helix</keyword>
<dbReference type="Gene3D" id="1.10.630.10">
    <property type="entry name" value="Cytochrome P450"/>
    <property type="match status" value="1"/>
</dbReference>
<evidence type="ECO:0000256" key="4">
    <source>
        <dbReference type="ARBA" id="ARBA00022692"/>
    </source>
</evidence>
<dbReference type="EMBL" id="KZ305093">
    <property type="protein sequence ID" value="PIA27689.1"/>
    <property type="molecule type" value="Genomic_DNA"/>
</dbReference>
<accession>A0A2G5C8V0</accession>
<dbReference type="InterPro" id="IPR036396">
    <property type="entry name" value="Cyt_P450_sf"/>
</dbReference>